<evidence type="ECO:0000313" key="1">
    <source>
        <dbReference type="EMBL" id="GAG84172.1"/>
    </source>
</evidence>
<reference evidence="1" key="1">
    <citation type="journal article" date="2014" name="Front. Microbiol.">
        <title>High frequency of phylogenetically diverse reductive dehalogenase-homologous genes in deep subseafloor sedimentary metagenomes.</title>
        <authorList>
            <person name="Kawai M."/>
            <person name="Futagami T."/>
            <person name="Toyoda A."/>
            <person name="Takaki Y."/>
            <person name="Nishi S."/>
            <person name="Hori S."/>
            <person name="Arai W."/>
            <person name="Tsubouchi T."/>
            <person name="Morono Y."/>
            <person name="Uchiyama I."/>
            <person name="Ito T."/>
            <person name="Fujiyama A."/>
            <person name="Inagaki F."/>
            <person name="Takami H."/>
        </authorList>
    </citation>
    <scope>NUCLEOTIDE SEQUENCE</scope>
    <source>
        <strain evidence="1">Expedition CK06-06</strain>
    </source>
</reference>
<protein>
    <submittedName>
        <fullName evidence="1">Uncharacterized protein</fullName>
    </submittedName>
</protein>
<feature type="non-terminal residue" evidence="1">
    <location>
        <position position="1"/>
    </location>
</feature>
<accession>X1BSP9</accession>
<gene>
    <name evidence="1" type="ORF">S01H4_28311</name>
</gene>
<name>X1BSP9_9ZZZZ</name>
<comment type="caution">
    <text evidence="1">The sequence shown here is derived from an EMBL/GenBank/DDBJ whole genome shotgun (WGS) entry which is preliminary data.</text>
</comment>
<dbReference type="EMBL" id="BART01014044">
    <property type="protein sequence ID" value="GAG84172.1"/>
    <property type="molecule type" value="Genomic_DNA"/>
</dbReference>
<proteinExistence type="predicted"/>
<dbReference type="AlphaFoldDB" id="X1BSP9"/>
<organism evidence="1">
    <name type="scientific">marine sediment metagenome</name>
    <dbReference type="NCBI Taxonomy" id="412755"/>
    <lineage>
        <taxon>unclassified sequences</taxon>
        <taxon>metagenomes</taxon>
        <taxon>ecological metagenomes</taxon>
    </lineage>
</organism>
<sequence length="45" mass="5170">ESNKDAWRVLNIILQKQCKFKEAELASKSSRGLPRLRLSPSFQVP</sequence>